<gene>
    <name evidence="1" type="ORF">DC094_02840</name>
</gene>
<sequence>MSCLMIATLSASLAAIAWQQSLDNHRKESLAELYRFRKGLDSLLDRHKYLPGLLAQHSLLSNALANESGLNPQQQANQFLEEVRHVTESDTIYLMNKAGTTISSSDWRSNNSFVGRNFSFRPYFTQAIKNGNGQYFALGTTSLKRGYYFSRAIYQGADAIGVVVVKVDLS</sequence>
<dbReference type="CDD" id="cd12914">
    <property type="entry name" value="PDC1_DGC_like"/>
    <property type="match status" value="1"/>
</dbReference>
<evidence type="ECO:0008006" key="3">
    <source>
        <dbReference type="Google" id="ProtNLM"/>
    </source>
</evidence>
<dbReference type="SUPFAM" id="SSF103190">
    <property type="entry name" value="Sensory domain-like"/>
    <property type="match status" value="1"/>
</dbReference>
<name>A0A2V1GYZ4_9GAMM</name>
<dbReference type="InterPro" id="IPR029151">
    <property type="entry name" value="Sensor-like_sf"/>
</dbReference>
<dbReference type="Proteomes" id="UP000244906">
    <property type="component" value="Unassembled WGS sequence"/>
</dbReference>
<organism evidence="1 2">
    <name type="scientific">Pelagibaculum spongiae</name>
    <dbReference type="NCBI Taxonomy" id="2080658"/>
    <lineage>
        <taxon>Bacteria</taxon>
        <taxon>Pseudomonadati</taxon>
        <taxon>Pseudomonadota</taxon>
        <taxon>Gammaproteobacteria</taxon>
        <taxon>Oceanospirillales</taxon>
        <taxon>Pelagibaculum</taxon>
    </lineage>
</organism>
<accession>A0A2V1GYZ4</accession>
<dbReference type="AlphaFoldDB" id="A0A2V1GYZ4"/>
<dbReference type="Gene3D" id="3.30.450.20">
    <property type="entry name" value="PAS domain"/>
    <property type="match status" value="1"/>
</dbReference>
<reference evidence="1 2" key="1">
    <citation type="submission" date="2018-04" db="EMBL/GenBank/DDBJ databases">
        <title>Thalassorhabdus spongiae gen. nov., sp. nov., isolated from a marine sponge in South-West Iceland.</title>
        <authorList>
            <person name="Knobloch S."/>
            <person name="Daussin A."/>
            <person name="Johannsson R."/>
            <person name="Marteinsson V.T."/>
        </authorList>
    </citation>
    <scope>NUCLEOTIDE SEQUENCE [LARGE SCALE GENOMIC DNA]</scope>
    <source>
        <strain evidence="1 2">Hp12</strain>
    </source>
</reference>
<proteinExistence type="predicted"/>
<comment type="caution">
    <text evidence="1">The sequence shown here is derived from an EMBL/GenBank/DDBJ whole genome shotgun (WGS) entry which is preliminary data.</text>
</comment>
<keyword evidence="2" id="KW-1185">Reference proteome</keyword>
<dbReference type="FunFam" id="3.30.450.20:FF:000127">
    <property type="entry name" value="C4-dicarboxylate transport sensor protein"/>
    <property type="match status" value="1"/>
</dbReference>
<protein>
    <recommendedName>
        <fullName evidence="3">Cache domain-containing protein</fullName>
    </recommendedName>
</protein>
<evidence type="ECO:0000313" key="2">
    <source>
        <dbReference type="Proteomes" id="UP000244906"/>
    </source>
</evidence>
<dbReference type="EMBL" id="QDDL01000001">
    <property type="protein sequence ID" value="PVZ71976.1"/>
    <property type="molecule type" value="Genomic_DNA"/>
</dbReference>
<evidence type="ECO:0000313" key="1">
    <source>
        <dbReference type="EMBL" id="PVZ71976.1"/>
    </source>
</evidence>
<dbReference type="RefSeq" id="WP_133245450.1">
    <property type="nucleotide sequence ID" value="NZ_CAWNYD010000001.1"/>
</dbReference>
<dbReference type="OrthoDB" id="1931120at2"/>